<dbReference type="Proteomes" id="UP000006056">
    <property type="component" value="Chromosome"/>
</dbReference>
<evidence type="ECO:0000313" key="2">
    <source>
        <dbReference type="Proteomes" id="UP000006056"/>
    </source>
</evidence>
<dbReference type="Pfam" id="PF01904">
    <property type="entry name" value="DUF72"/>
    <property type="match status" value="1"/>
</dbReference>
<dbReference type="InterPro" id="IPR002763">
    <property type="entry name" value="DUF72"/>
</dbReference>
<keyword evidence="2" id="KW-1185">Reference proteome</keyword>
<dbReference type="InterPro" id="IPR036520">
    <property type="entry name" value="UPF0759_sf"/>
</dbReference>
<evidence type="ECO:0008006" key="3">
    <source>
        <dbReference type="Google" id="ProtNLM"/>
    </source>
</evidence>
<sequence>MSDGGKICIGTAGWSIPRVFADQAPGEGAHLHRYARQLSCAEINSSFYRPHMPGTYAKWAAAVPDGFQFSVKVPRTLTHEGALAPDAATLQRFLEESSALGEKRGPLLLQLPPKQALEMQRAADFFEMLREHYKGGAVLEPRHASWFTDEADELLQRFAIARVAADPMRVPQAMTPAGDAGWIYYRLHGSPRTYYSAYDDAWLAQLAETLQASSKGCAQVWCIFDNTASGAAFGNAQRLRDLVRTA</sequence>
<dbReference type="Gene3D" id="3.20.20.410">
    <property type="entry name" value="Protein of unknown function UPF0759"/>
    <property type="match status" value="1"/>
</dbReference>
<proteinExistence type="predicted"/>
<organism evidence="1 2">
    <name type="scientific">Terriglobus roseus (strain DSM 18391 / NRRL B-41598 / KBS 63)</name>
    <dbReference type="NCBI Taxonomy" id="926566"/>
    <lineage>
        <taxon>Bacteria</taxon>
        <taxon>Pseudomonadati</taxon>
        <taxon>Acidobacteriota</taxon>
        <taxon>Terriglobia</taxon>
        <taxon>Terriglobales</taxon>
        <taxon>Acidobacteriaceae</taxon>
        <taxon>Terriglobus</taxon>
    </lineage>
</organism>
<reference evidence="1 2" key="1">
    <citation type="submission" date="2012-06" db="EMBL/GenBank/DDBJ databases">
        <title>Complete genome of Terriglobus roseus DSM 18391.</title>
        <authorList>
            <consortium name="US DOE Joint Genome Institute (JGI-PGF)"/>
            <person name="Lucas S."/>
            <person name="Copeland A."/>
            <person name="Lapidus A."/>
            <person name="Glavina del Rio T."/>
            <person name="Dalin E."/>
            <person name="Tice H."/>
            <person name="Bruce D."/>
            <person name="Goodwin L."/>
            <person name="Pitluck S."/>
            <person name="Peters L."/>
            <person name="Mikhailova N."/>
            <person name="Munk A.C.C."/>
            <person name="Kyrpides N."/>
            <person name="Mavromatis K."/>
            <person name="Ivanova N."/>
            <person name="Brettin T."/>
            <person name="Detter J.C."/>
            <person name="Han C."/>
            <person name="Larimer F."/>
            <person name="Land M."/>
            <person name="Hauser L."/>
            <person name="Markowitz V."/>
            <person name="Cheng J.-F."/>
            <person name="Hugenholtz P."/>
            <person name="Woyke T."/>
            <person name="Wu D."/>
            <person name="Brambilla E."/>
            <person name="Klenk H.-P."/>
            <person name="Eisen J.A."/>
        </authorList>
    </citation>
    <scope>NUCLEOTIDE SEQUENCE [LARGE SCALE GENOMIC DNA]</scope>
    <source>
        <strain evidence="2">DSM 18391 / NRRL B-41598 / KBS 63</strain>
    </source>
</reference>
<dbReference type="PATRIC" id="fig|926566.3.peg.4288"/>
<dbReference type="OrthoDB" id="9780310at2"/>
<dbReference type="eggNOG" id="COG1801">
    <property type="taxonomic scope" value="Bacteria"/>
</dbReference>
<dbReference type="EMBL" id="CP003379">
    <property type="protein sequence ID" value="AFL90543.1"/>
    <property type="molecule type" value="Genomic_DNA"/>
</dbReference>
<dbReference type="PANTHER" id="PTHR30348:SF14">
    <property type="entry name" value="BLR8050 PROTEIN"/>
    <property type="match status" value="1"/>
</dbReference>
<name>I3ZMS5_TERRK</name>
<protein>
    <recommendedName>
        <fullName evidence="3">DUF72 domain-containing protein</fullName>
    </recommendedName>
</protein>
<dbReference type="SUPFAM" id="SSF117396">
    <property type="entry name" value="TM1631-like"/>
    <property type="match status" value="1"/>
</dbReference>
<dbReference type="PANTHER" id="PTHR30348">
    <property type="entry name" value="UNCHARACTERIZED PROTEIN YECE"/>
    <property type="match status" value="1"/>
</dbReference>
<dbReference type="RefSeq" id="WP_014787803.1">
    <property type="nucleotide sequence ID" value="NC_018014.1"/>
</dbReference>
<dbReference type="HOGENOM" id="CLU_046519_3_1_0"/>
<evidence type="ECO:0000313" key="1">
    <source>
        <dbReference type="EMBL" id="AFL90543.1"/>
    </source>
</evidence>
<accession>I3ZMS5</accession>
<dbReference type="STRING" id="926566.Terro_4346"/>
<dbReference type="AlphaFoldDB" id="I3ZMS5"/>
<dbReference type="KEGG" id="trs:Terro_4346"/>
<gene>
    <name evidence="1" type="ordered locus">Terro_4346</name>
</gene>